<dbReference type="Proteomes" id="UP000630086">
    <property type="component" value="Unassembled WGS sequence"/>
</dbReference>
<dbReference type="EMBL" id="BLYV01000050">
    <property type="protein sequence ID" value="GFP12280.1"/>
    <property type="molecule type" value="Genomic_DNA"/>
</dbReference>
<evidence type="ECO:0000313" key="2">
    <source>
        <dbReference type="Proteomes" id="UP000630086"/>
    </source>
</evidence>
<evidence type="ECO:0000313" key="1">
    <source>
        <dbReference type="EMBL" id="GFP12280.1"/>
    </source>
</evidence>
<proteinExistence type="predicted"/>
<name>A0AAV4E2K5_LACHE</name>
<organism evidence="1 2">
    <name type="scientific">Lactobacillus helveticus</name>
    <name type="common">Lactobacillus suntoryeus</name>
    <dbReference type="NCBI Taxonomy" id="1587"/>
    <lineage>
        <taxon>Bacteria</taxon>
        <taxon>Bacillati</taxon>
        <taxon>Bacillota</taxon>
        <taxon>Bacilli</taxon>
        <taxon>Lactobacillales</taxon>
        <taxon>Lactobacillaceae</taxon>
        <taxon>Lactobacillus</taxon>
    </lineage>
</organism>
<sequence>MNVDKKASRFKGGGLVTFYYAQNVKIKVSNATMKVANANASMSVW</sequence>
<gene>
    <name evidence="1" type="ORF">LHEJCM1062_01520</name>
</gene>
<reference evidence="1" key="1">
    <citation type="submission" date="2020-07" db="EMBL/GenBank/DDBJ databases">
        <title>Draft genome sequence of Lactobacillus helveticus strain JCM 1062.</title>
        <authorList>
            <person name="Endo A."/>
            <person name="Maeno S."/>
            <person name="Kido Y."/>
        </authorList>
    </citation>
    <scope>NUCLEOTIDE SEQUENCE</scope>
    <source>
        <strain evidence="1">JCM 1062</strain>
    </source>
</reference>
<accession>A0AAV4E2K5</accession>
<comment type="caution">
    <text evidence="1">The sequence shown here is derived from an EMBL/GenBank/DDBJ whole genome shotgun (WGS) entry which is preliminary data.</text>
</comment>
<dbReference type="AlphaFoldDB" id="A0AAV4E2K5"/>
<protein>
    <submittedName>
        <fullName evidence="1">Uncharacterized protein</fullName>
    </submittedName>
</protein>